<feature type="region of interest" description="Disordered" evidence="1">
    <location>
        <begin position="1"/>
        <end position="73"/>
    </location>
</feature>
<accession>K3WHA5</accession>
<reference evidence="2" key="3">
    <citation type="submission" date="2015-02" db="UniProtKB">
        <authorList>
            <consortium name="EnsemblProtists"/>
        </authorList>
    </citation>
    <scope>IDENTIFICATION</scope>
    <source>
        <strain evidence="2">DAOM BR144</strain>
    </source>
</reference>
<reference evidence="3" key="1">
    <citation type="journal article" date="2010" name="Genome Biol.">
        <title>Genome sequence of the necrotrophic plant pathogen Pythium ultimum reveals original pathogenicity mechanisms and effector repertoire.</title>
        <authorList>
            <person name="Levesque C.A."/>
            <person name="Brouwer H."/>
            <person name="Cano L."/>
            <person name="Hamilton J.P."/>
            <person name="Holt C."/>
            <person name="Huitema E."/>
            <person name="Raffaele S."/>
            <person name="Robideau G.P."/>
            <person name="Thines M."/>
            <person name="Win J."/>
            <person name="Zerillo M.M."/>
            <person name="Beakes G.W."/>
            <person name="Boore J.L."/>
            <person name="Busam D."/>
            <person name="Dumas B."/>
            <person name="Ferriera S."/>
            <person name="Fuerstenberg S.I."/>
            <person name="Gachon C.M."/>
            <person name="Gaulin E."/>
            <person name="Govers F."/>
            <person name="Grenville-Briggs L."/>
            <person name="Horner N."/>
            <person name="Hostetler J."/>
            <person name="Jiang R.H."/>
            <person name="Johnson J."/>
            <person name="Krajaejun T."/>
            <person name="Lin H."/>
            <person name="Meijer H.J."/>
            <person name="Moore B."/>
            <person name="Morris P."/>
            <person name="Phuntmart V."/>
            <person name="Puiu D."/>
            <person name="Shetty J."/>
            <person name="Stajich J.E."/>
            <person name="Tripathy S."/>
            <person name="Wawra S."/>
            <person name="van West P."/>
            <person name="Whitty B.R."/>
            <person name="Coutinho P.M."/>
            <person name="Henrissat B."/>
            <person name="Martin F."/>
            <person name="Thomas P.D."/>
            <person name="Tyler B.M."/>
            <person name="De Vries R.P."/>
            <person name="Kamoun S."/>
            <person name="Yandell M."/>
            <person name="Tisserat N."/>
            <person name="Buell C.R."/>
        </authorList>
    </citation>
    <scope>NUCLEOTIDE SEQUENCE</scope>
    <source>
        <strain evidence="3">DAOM:BR144</strain>
    </source>
</reference>
<dbReference type="HOGENOM" id="CLU_1131541_0_0_1"/>
<dbReference type="AlphaFoldDB" id="K3WHA5"/>
<protein>
    <submittedName>
        <fullName evidence="2">Uncharacterized protein</fullName>
    </submittedName>
</protein>
<evidence type="ECO:0000256" key="1">
    <source>
        <dbReference type="SAM" id="MobiDB-lite"/>
    </source>
</evidence>
<dbReference type="EnsemblProtists" id="PYU1_T004347">
    <property type="protein sequence ID" value="PYU1_T004347"/>
    <property type="gene ID" value="PYU1_G004337"/>
</dbReference>
<proteinExistence type="predicted"/>
<keyword evidence="3" id="KW-1185">Reference proteome</keyword>
<dbReference type="OMA" id="WSTHSEY"/>
<sequence length="246" mass="28339">MRQWHELISSQEAKANSESDDPEFTQATPPITPIKHLAGGRTKRGHVTTPMDKTAQGPDLLNRNNPAVPIKKGKTNIPRLEDSLSTVAERKKQRQRWEQLWDKQQSLWSTHSEYVFPTMTAPPSHWQEVLRAEPDKMLELVQHFPSPAFLLERLTDATLVAWTTQRRIRSMMARLAQLMQTTTSEDQKRLAQKALEQLEQTVSTEDQEWILQKLDIWTSLRKGEYGGSFLFRKCDPVNAEGGNKHF</sequence>
<dbReference type="Proteomes" id="UP000019132">
    <property type="component" value="Unassembled WGS sequence"/>
</dbReference>
<reference evidence="3" key="2">
    <citation type="submission" date="2010-04" db="EMBL/GenBank/DDBJ databases">
        <authorList>
            <person name="Buell R."/>
            <person name="Hamilton J."/>
            <person name="Hostetler J."/>
        </authorList>
    </citation>
    <scope>NUCLEOTIDE SEQUENCE [LARGE SCALE GENOMIC DNA]</scope>
    <source>
        <strain evidence="3">DAOM:BR144</strain>
    </source>
</reference>
<organism evidence="2 3">
    <name type="scientific">Globisporangium ultimum (strain ATCC 200006 / CBS 805.95 / DAOM BR144)</name>
    <name type="common">Pythium ultimum</name>
    <dbReference type="NCBI Taxonomy" id="431595"/>
    <lineage>
        <taxon>Eukaryota</taxon>
        <taxon>Sar</taxon>
        <taxon>Stramenopiles</taxon>
        <taxon>Oomycota</taxon>
        <taxon>Peronosporomycetes</taxon>
        <taxon>Pythiales</taxon>
        <taxon>Pythiaceae</taxon>
        <taxon>Globisporangium</taxon>
    </lineage>
</organism>
<evidence type="ECO:0000313" key="2">
    <source>
        <dbReference type="EnsemblProtists" id="PYU1_T004347"/>
    </source>
</evidence>
<dbReference type="EMBL" id="GL376567">
    <property type="status" value="NOT_ANNOTATED_CDS"/>
    <property type="molecule type" value="Genomic_DNA"/>
</dbReference>
<evidence type="ECO:0000313" key="3">
    <source>
        <dbReference type="Proteomes" id="UP000019132"/>
    </source>
</evidence>
<dbReference type="VEuPathDB" id="FungiDB:PYU1_G004337"/>
<dbReference type="InParanoid" id="K3WHA5"/>
<name>K3WHA5_GLOUD</name>